<dbReference type="Proteomes" id="UP000192775">
    <property type="component" value="Chromosome"/>
</dbReference>
<evidence type="ECO:0000313" key="2">
    <source>
        <dbReference type="Proteomes" id="UP000192775"/>
    </source>
</evidence>
<name>A0A1X9LJY9_9MICO</name>
<dbReference type="SUPFAM" id="SSF48371">
    <property type="entry name" value="ARM repeat"/>
    <property type="match status" value="1"/>
</dbReference>
<protein>
    <submittedName>
        <fullName evidence="1">Uncharacterized protein</fullName>
    </submittedName>
</protein>
<organism evidence="1 2">
    <name type="scientific">Cnuibacter physcomitrellae</name>
    <dbReference type="NCBI Taxonomy" id="1619308"/>
    <lineage>
        <taxon>Bacteria</taxon>
        <taxon>Bacillati</taxon>
        <taxon>Actinomycetota</taxon>
        <taxon>Actinomycetes</taxon>
        <taxon>Micrococcales</taxon>
        <taxon>Microbacteriaceae</taxon>
        <taxon>Cnuibacter</taxon>
    </lineage>
</organism>
<keyword evidence="2" id="KW-1185">Reference proteome</keyword>
<dbReference type="KEGG" id="cphy:B5808_09845"/>
<proteinExistence type="predicted"/>
<sequence length="871" mass="87494">MAVPAGKNVGNVSIRVLPNATQFREDLKKLLVRVEQSMSATIRVDADTRPAMDAVDRLQDRIRRIRESVKVDADTLRASAQVARVTRDRVTNIRLRVDSGSVAKVGAAIAALSGGRAVGGIFADIGRGLSNLDKNLPKIALLATSIVSLTAAALSSGAGLVSLGAGIASIAAAAVLLPGLFAGAAVGLVTLFVALRGAGTQLEPLKQSFLDLRDTIGAEFWARARDPIIDFVNGVLPQLQTGFASVASSLGGYASSLAASFASAFSGDRLQGMFASLAQSIDIASTGTGAIAGAIATLGTVGASYLPNLASWFVDISTRFDAFLSQAAADGSLQTWVDTALTALQQLGSGIASIVSIFGGIESAAAAAGGGGLATFASVLQLVADTINGPAFQSGLTTVLQGANAGFAALGAALGPIGDAFDALAPTISSVLTTAGEALGGFISNIADAFGNSEVFQTGLSSFFDGIKAGLDAIGPAMPAVADALGTLGEVAGTLASTIGSLLGTALTELAPVFQNVLETIEPLIPVLGDALIGALEAIIPAFGQVAQDILPTLADAITAVAPLIPELAQFIADLATTIAPHAGQLLETLLPAFEQLVPAIISMLDALTPLLPLLPMIGAQVQILAGVISTVLTVALAITQIAFTTFTALLTGDWSNFAQKITSITGGLGDSLAGIWNGITSYITNAFSGLINTLSGVMQSIIGTISGFVSQAFSAGKSIVDGIANGIRSAINAVKDAIGGVMQAIANFLPHSPAKVGPLSGKGYSLYSGIAIGRGLEEGMDASVRGVSAAAGRMTAAARVGVGSSGLAGQAGDASTFLATTVQAAMPGQVTLVDADGSILARTRVVAATAVRSGNVQRRVGLENGRNGKV</sequence>
<dbReference type="EMBL" id="CP020715">
    <property type="protein sequence ID" value="ARJ05493.1"/>
    <property type="molecule type" value="Genomic_DNA"/>
</dbReference>
<dbReference type="InterPro" id="IPR016024">
    <property type="entry name" value="ARM-type_fold"/>
</dbReference>
<dbReference type="STRING" id="1619308.B5808_09845"/>
<gene>
    <name evidence="1" type="ORF">B5808_09845</name>
</gene>
<accession>A0A1X9LJY9</accession>
<dbReference type="AlphaFoldDB" id="A0A1X9LJY9"/>
<reference evidence="1 2" key="1">
    <citation type="submission" date="2017-04" db="EMBL/GenBank/DDBJ databases">
        <authorList>
            <person name="Afonso C.L."/>
            <person name="Miller P.J."/>
            <person name="Scott M.A."/>
            <person name="Spackman E."/>
            <person name="Goraichik I."/>
            <person name="Dimitrov K.M."/>
            <person name="Suarez D.L."/>
            <person name="Swayne D.E."/>
        </authorList>
    </citation>
    <scope>NUCLEOTIDE SEQUENCE [LARGE SCALE GENOMIC DNA]</scope>
    <source>
        <strain evidence="2">XA(T)</strain>
    </source>
</reference>
<evidence type="ECO:0000313" key="1">
    <source>
        <dbReference type="EMBL" id="ARJ05493.1"/>
    </source>
</evidence>
<dbReference type="InterPro" id="IPR011989">
    <property type="entry name" value="ARM-like"/>
</dbReference>
<dbReference type="Gene3D" id="1.25.10.10">
    <property type="entry name" value="Leucine-rich Repeat Variant"/>
    <property type="match status" value="1"/>
</dbReference>